<evidence type="ECO:0000259" key="3">
    <source>
        <dbReference type="PROSITE" id="PS51123"/>
    </source>
</evidence>
<evidence type="ECO:0000313" key="5">
    <source>
        <dbReference type="Proteomes" id="UP000428260"/>
    </source>
</evidence>
<keyword evidence="1" id="KW-0472">Membrane</keyword>
<dbReference type="Proteomes" id="UP000428260">
    <property type="component" value="Chromosome"/>
</dbReference>
<proteinExistence type="predicted"/>
<reference evidence="4 5" key="1">
    <citation type="submission" date="2019-11" db="EMBL/GenBank/DDBJ databases">
        <authorList>
            <person name="Zheng R.K."/>
            <person name="Sun C.M."/>
        </authorList>
    </citation>
    <scope>NUCLEOTIDE SEQUENCE [LARGE SCALE GENOMIC DNA]</scope>
    <source>
        <strain evidence="4 5">WC007</strain>
    </source>
</reference>
<keyword evidence="5" id="KW-1185">Reference proteome</keyword>
<dbReference type="InterPro" id="IPR006665">
    <property type="entry name" value="OmpA-like"/>
</dbReference>
<dbReference type="InterPro" id="IPR050330">
    <property type="entry name" value="Bact_OuterMem_StrucFunc"/>
</dbReference>
<evidence type="ECO:0000256" key="2">
    <source>
        <dbReference type="SAM" id="Coils"/>
    </source>
</evidence>
<dbReference type="EMBL" id="CP046401">
    <property type="protein sequence ID" value="QGY46123.1"/>
    <property type="molecule type" value="Genomic_DNA"/>
</dbReference>
<dbReference type="PANTHER" id="PTHR30329:SF21">
    <property type="entry name" value="LIPOPROTEIN YIAD-RELATED"/>
    <property type="match status" value="1"/>
</dbReference>
<feature type="domain" description="OmpA-like" evidence="3">
    <location>
        <begin position="141"/>
        <end position="263"/>
    </location>
</feature>
<organism evidence="4 5">
    <name type="scientific">Maribellus comscasis</name>
    <dbReference type="NCBI Taxonomy" id="2681766"/>
    <lineage>
        <taxon>Bacteria</taxon>
        <taxon>Pseudomonadati</taxon>
        <taxon>Bacteroidota</taxon>
        <taxon>Bacteroidia</taxon>
        <taxon>Marinilabiliales</taxon>
        <taxon>Prolixibacteraceae</taxon>
        <taxon>Maribellus</taxon>
    </lineage>
</organism>
<evidence type="ECO:0000256" key="1">
    <source>
        <dbReference type="PROSITE-ProRule" id="PRU00473"/>
    </source>
</evidence>
<dbReference type="RefSeq" id="WP_158869263.1">
    <property type="nucleotide sequence ID" value="NZ_CP046401.1"/>
</dbReference>
<accession>A0A6I6K3F6</accession>
<evidence type="ECO:0000313" key="4">
    <source>
        <dbReference type="EMBL" id="QGY46123.1"/>
    </source>
</evidence>
<name>A0A6I6K3F6_9BACT</name>
<dbReference type="AlphaFoldDB" id="A0A6I6K3F6"/>
<dbReference type="Pfam" id="PF00691">
    <property type="entry name" value="OmpA"/>
    <property type="match status" value="1"/>
</dbReference>
<protein>
    <submittedName>
        <fullName evidence="4">OmpA family protein</fullName>
    </submittedName>
</protein>
<dbReference type="PROSITE" id="PS51123">
    <property type="entry name" value="OMPA_2"/>
    <property type="match status" value="1"/>
</dbReference>
<dbReference type="Gene3D" id="3.30.1330.60">
    <property type="entry name" value="OmpA-like domain"/>
    <property type="match status" value="1"/>
</dbReference>
<dbReference type="KEGG" id="mcos:GM418_21365"/>
<dbReference type="PANTHER" id="PTHR30329">
    <property type="entry name" value="STATOR ELEMENT OF FLAGELLAR MOTOR COMPLEX"/>
    <property type="match status" value="1"/>
</dbReference>
<keyword evidence="2" id="KW-0175">Coiled coil</keyword>
<dbReference type="SUPFAM" id="SSF103088">
    <property type="entry name" value="OmpA-like"/>
    <property type="match status" value="1"/>
</dbReference>
<feature type="coiled-coil region" evidence="2">
    <location>
        <begin position="35"/>
        <end position="76"/>
    </location>
</feature>
<dbReference type="InterPro" id="IPR036737">
    <property type="entry name" value="OmpA-like_sf"/>
</dbReference>
<dbReference type="CDD" id="cd07185">
    <property type="entry name" value="OmpA_C-like"/>
    <property type="match status" value="1"/>
</dbReference>
<gene>
    <name evidence="4" type="ORF">GM418_21365</name>
</gene>
<sequence length="272" mass="30337">MKKPIHTLTFFALIIGLLFTSCVSNKKFIASEARVDKLQKENANMASKLNERNLQLMKLKDEEASMQKEKVVAQEEYASVQNDLMLLSSESNMTIREQAIRLKNLQDIIDSQAEITNKLKNSIGNALKNYKADELTVYMKDGNVHVSLAEKLLFKSGSDVVDSKGKAALKSLATILNSSEDFTVSIEGHTDDVPIKTKMFEDNWDLSTARATSIVRILTIDNGFDASRITASGKSQFHPVSSNITAEGRAGNRRTEVILSPDLQEIYKLLYQ</sequence>
<dbReference type="PROSITE" id="PS51257">
    <property type="entry name" value="PROKAR_LIPOPROTEIN"/>
    <property type="match status" value="1"/>
</dbReference>
<dbReference type="GO" id="GO:0016020">
    <property type="term" value="C:membrane"/>
    <property type="evidence" value="ECO:0007669"/>
    <property type="project" value="UniProtKB-UniRule"/>
</dbReference>